<sequence length="293" mass="32418">MVEPFDPVFIITDEEFNDPGAMSCEQIQAFLNARHGILKRYAVDGRTAAQIICDNANRFGTNPRLLLMMMQKEMALLTDPAPSEGALNWAMGCGPGWDSTEGFAVNVECGARTLRRNFDRPGLGQETIDGVTPVNRATLALYRYTRHVSGNRDFWTIWTGYFPQSTASGVPPEIYVDSRNVELSPPILGEPTCRSGWVVGSKGRGGHHLATPNVATLGESTNKVIWRPYLPFEGAYRVFVFIPDRAAIVWLCGPLATQLDTTNARYKIRHRDGVTSYAINQAPIHDGWVELGS</sequence>
<protein>
    <recommendedName>
        <fullName evidence="1">Golvesin/Xly CBD-like domain-containing protein</fullName>
    </recommendedName>
</protein>
<dbReference type="InterPro" id="IPR033803">
    <property type="entry name" value="CBD-like_Golvesin-Xly"/>
</dbReference>
<comment type="caution">
    <text evidence="2">The sequence shown here is derived from an EMBL/GenBank/DDBJ whole genome shotgun (WGS) entry which is preliminary data.</text>
</comment>
<evidence type="ECO:0000313" key="2">
    <source>
        <dbReference type="EMBL" id="PJF48364.1"/>
    </source>
</evidence>
<accession>A0A2M8QEZ2</accession>
<evidence type="ECO:0000259" key="1">
    <source>
        <dbReference type="Pfam" id="PF25275"/>
    </source>
</evidence>
<name>A0A2M8QEZ2_9CHLR</name>
<dbReference type="AlphaFoldDB" id="A0A2M8QEZ2"/>
<evidence type="ECO:0000313" key="3">
    <source>
        <dbReference type="Proteomes" id="UP000230790"/>
    </source>
</evidence>
<proteinExistence type="predicted"/>
<gene>
    <name evidence="2" type="ORF">CUN48_03755</name>
</gene>
<organism evidence="2 3">
    <name type="scientific">Candidatus Thermofonsia Clade 3 bacterium</name>
    <dbReference type="NCBI Taxonomy" id="2364212"/>
    <lineage>
        <taxon>Bacteria</taxon>
        <taxon>Bacillati</taxon>
        <taxon>Chloroflexota</taxon>
        <taxon>Candidatus Thermofontia</taxon>
        <taxon>Candidatus Thermofonsia Clade 3</taxon>
    </lineage>
</organism>
<feature type="domain" description="Golvesin/Xly CBD-like" evidence="1">
    <location>
        <begin position="214"/>
        <end position="293"/>
    </location>
</feature>
<reference evidence="2 3" key="1">
    <citation type="submission" date="2017-11" db="EMBL/GenBank/DDBJ databases">
        <title>Evolution of Phototrophy in the Chloroflexi Phylum Driven by Horizontal Gene Transfer.</title>
        <authorList>
            <person name="Ward L.M."/>
            <person name="Hemp J."/>
            <person name="Shih P.M."/>
            <person name="Mcglynn S.E."/>
            <person name="Fischer W."/>
        </authorList>
    </citation>
    <scope>NUCLEOTIDE SEQUENCE [LARGE SCALE GENOMIC DNA]</scope>
    <source>
        <strain evidence="2">JP3_7</strain>
    </source>
</reference>
<dbReference type="Pfam" id="PF25275">
    <property type="entry name" value="Golvesin_C"/>
    <property type="match status" value="1"/>
</dbReference>
<dbReference type="Proteomes" id="UP000230790">
    <property type="component" value="Unassembled WGS sequence"/>
</dbReference>
<dbReference type="EMBL" id="PGTN01000016">
    <property type="protein sequence ID" value="PJF48364.1"/>
    <property type="molecule type" value="Genomic_DNA"/>
</dbReference>